<dbReference type="Proteomes" id="UP000298438">
    <property type="component" value="Unassembled WGS sequence"/>
</dbReference>
<dbReference type="Pfam" id="PF03412">
    <property type="entry name" value="Peptidase_C39"/>
    <property type="match status" value="1"/>
</dbReference>
<feature type="signal peptide" evidence="1">
    <location>
        <begin position="1"/>
        <end position="21"/>
    </location>
</feature>
<feature type="chain" id="PRO_5021209004" evidence="1">
    <location>
        <begin position="22"/>
        <end position="227"/>
    </location>
</feature>
<proteinExistence type="predicted"/>
<evidence type="ECO:0000313" key="3">
    <source>
        <dbReference type="EMBL" id="TFW19230.1"/>
    </source>
</evidence>
<dbReference type="CDD" id="cd02423">
    <property type="entry name" value="Peptidase_C39G"/>
    <property type="match status" value="1"/>
</dbReference>
<organism evidence="3 4">
    <name type="scientific">Zemynaea arenosa</name>
    <dbReference type="NCBI Taxonomy" id="2561931"/>
    <lineage>
        <taxon>Bacteria</taxon>
        <taxon>Pseudomonadati</taxon>
        <taxon>Pseudomonadota</taxon>
        <taxon>Betaproteobacteria</taxon>
        <taxon>Burkholderiales</taxon>
        <taxon>Oxalobacteraceae</taxon>
        <taxon>Telluria group</taxon>
        <taxon>Zemynaea</taxon>
    </lineage>
</organism>
<evidence type="ECO:0000259" key="2">
    <source>
        <dbReference type="PROSITE" id="PS50990"/>
    </source>
</evidence>
<dbReference type="AlphaFoldDB" id="A0A4Y9SER7"/>
<protein>
    <submittedName>
        <fullName evidence="3">Peptidase C39</fullName>
    </submittedName>
</protein>
<dbReference type="GO" id="GO:0006508">
    <property type="term" value="P:proteolysis"/>
    <property type="evidence" value="ECO:0007669"/>
    <property type="project" value="InterPro"/>
</dbReference>
<dbReference type="Gene3D" id="3.90.70.10">
    <property type="entry name" value="Cysteine proteinases"/>
    <property type="match status" value="1"/>
</dbReference>
<dbReference type="GO" id="GO:0005524">
    <property type="term" value="F:ATP binding"/>
    <property type="evidence" value="ECO:0007669"/>
    <property type="project" value="InterPro"/>
</dbReference>
<dbReference type="EMBL" id="SPVF01000150">
    <property type="protein sequence ID" value="TFW19230.1"/>
    <property type="molecule type" value="Genomic_DNA"/>
</dbReference>
<gene>
    <name evidence="3" type="ORF">E4L96_12080</name>
</gene>
<dbReference type="GO" id="GO:0016020">
    <property type="term" value="C:membrane"/>
    <property type="evidence" value="ECO:0007669"/>
    <property type="project" value="InterPro"/>
</dbReference>
<feature type="domain" description="Peptidase C39" evidence="2">
    <location>
        <begin position="51"/>
        <end position="181"/>
    </location>
</feature>
<dbReference type="PROSITE" id="PS50990">
    <property type="entry name" value="PEPTIDASE_C39"/>
    <property type="match status" value="1"/>
</dbReference>
<dbReference type="GO" id="GO:0008233">
    <property type="term" value="F:peptidase activity"/>
    <property type="evidence" value="ECO:0007669"/>
    <property type="project" value="InterPro"/>
</dbReference>
<dbReference type="OrthoDB" id="13401at2"/>
<dbReference type="InterPro" id="IPR005074">
    <property type="entry name" value="Peptidase_C39"/>
</dbReference>
<dbReference type="RefSeq" id="WP_135207476.1">
    <property type="nucleotide sequence ID" value="NZ_SPVF01000150.1"/>
</dbReference>
<evidence type="ECO:0000256" key="1">
    <source>
        <dbReference type="SAM" id="SignalP"/>
    </source>
</evidence>
<sequence length="227" mass="24783">MRCALLLLAATAAWLAPGVPAQSGDLAANGAQFRVPVASMKELRFQKTLRQQYDFSCGSAALATLLTHHYGKPADEVVVFERMFQAGDQPRIKREGFSLLDMQRLLASVGMRADGFALPLQKLAEAKVPAIVLVSTNGYNHFVVIKGLDESRVLVGDPASGTRAIARGEFERMWTSKLLFVIHDWNGPVRFNEAADWNVAPAAPLAEGIDRQGLDWLTLPKHGPGDF</sequence>
<accession>A0A4Y9SER7</accession>
<name>A0A4Y9SER7_9BURK</name>
<evidence type="ECO:0000313" key="4">
    <source>
        <dbReference type="Proteomes" id="UP000298438"/>
    </source>
</evidence>
<reference evidence="3 4" key="1">
    <citation type="submission" date="2019-03" db="EMBL/GenBank/DDBJ databases">
        <title>Draft Genome Sequence of Massilia arenosa sp. nov., a Novel Massilia Species Isolated from a Sandy-loam Maize Soil.</title>
        <authorList>
            <person name="Raths R."/>
            <person name="Peta V."/>
            <person name="Bucking H."/>
        </authorList>
    </citation>
    <scope>NUCLEOTIDE SEQUENCE [LARGE SCALE GENOMIC DNA]</scope>
    <source>
        <strain evidence="3 4">MC02</strain>
    </source>
</reference>
<keyword evidence="1" id="KW-0732">Signal</keyword>
<comment type="caution">
    <text evidence="3">The sequence shown here is derived from an EMBL/GenBank/DDBJ whole genome shotgun (WGS) entry which is preliminary data.</text>
</comment>
<keyword evidence="4" id="KW-1185">Reference proteome</keyword>